<gene>
    <name evidence="2" type="ORF">D5R97_01570</name>
</gene>
<organism evidence="2 3">
    <name type="scientific">Candidatus Syntrophonatronum acetioxidans</name>
    <dbReference type="NCBI Taxonomy" id="1795816"/>
    <lineage>
        <taxon>Bacteria</taxon>
        <taxon>Bacillati</taxon>
        <taxon>Bacillota</taxon>
        <taxon>Clostridia</taxon>
        <taxon>Eubacteriales</taxon>
        <taxon>Syntrophomonadaceae</taxon>
        <taxon>Candidatus Syntrophonatronum</taxon>
    </lineage>
</organism>
<keyword evidence="1" id="KW-1133">Transmembrane helix</keyword>
<feature type="transmembrane region" description="Helical" evidence="1">
    <location>
        <begin position="57"/>
        <end position="78"/>
    </location>
</feature>
<feature type="transmembrane region" description="Helical" evidence="1">
    <location>
        <begin position="90"/>
        <end position="114"/>
    </location>
</feature>
<dbReference type="InterPro" id="IPR007272">
    <property type="entry name" value="Sulf_transp_TsuA/YedE"/>
</dbReference>
<accession>A0A424YHV4</accession>
<dbReference type="EMBL" id="QZAA01000053">
    <property type="protein sequence ID" value="RQD77829.1"/>
    <property type="molecule type" value="Genomic_DNA"/>
</dbReference>
<comment type="caution">
    <text evidence="2">The sequence shown here is derived from an EMBL/GenBank/DDBJ whole genome shotgun (WGS) entry which is preliminary data.</text>
</comment>
<evidence type="ECO:0000256" key="1">
    <source>
        <dbReference type="SAM" id="Phobius"/>
    </source>
</evidence>
<evidence type="ECO:0000313" key="3">
    <source>
        <dbReference type="Proteomes" id="UP000285138"/>
    </source>
</evidence>
<feature type="transmembrane region" description="Helical" evidence="1">
    <location>
        <begin position="31"/>
        <end position="51"/>
    </location>
</feature>
<sequence>MLNKVIKSRVDNMPPTVITTKEGKKKRIRQPYLAAAFLLVNIIICFFLFRYKPFLPGIWILGMGFGYVLQRSRFCFAASFRDLIVLRNSVLMRAVIIAMLVSTAGYFLLQLFYFGRDPLIGHVFPAGLHTALGAFFFGLGMVIAGGCVTGVLMRMGEGYLMQWVAFAGLVTGSLAGSMTFGFWEKISIDNSPTLYLPDLAGWQGGFLSQFFLLLVLYFLLKKYIE</sequence>
<feature type="transmembrane region" description="Helical" evidence="1">
    <location>
        <begin position="160"/>
        <end position="180"/>
    </location>
</feature>
<name>A0A424YHV4_9FIRM</name>
<dbReference type="Pfam" id="PF04143">
    <property type="entry name" value="Sulf_transp"/>
    <property type="match status" value="1"/>
</dbReference>
<feature type="transmembrane region" description="Helical" evidence="1">
    <location>
        <begin position="134"/>
        <end position="153"/>
    </location>
</feature>
<dbReference type="Proteomes" id="UP000285138">
    <property type="component" value="Unassembled WGS sequence"/>
</dbReference>
<protein>
    <submittedName>
        <fullName evidence="2">Transporter</fullName>
    </submittedName>
</protein>
<evidence type="ECO:0000313" key="2">
    <source>
        <dbReference type="EMBL" id="RQD77829.1"/>
    </source>
</evidence>
<reference evidence="2 3" key="1">
    <citation type="submission" date="2018-08" db="EMBL/GenBank/DDBJ databases">
        <title>The metabolism and importance of syntrophic acetate oxidation coupled to methane or sulfide production in haloalkaline environments.</title>
        <authorList>
            <person name="Timmers P.H.A."/>
            <person name="Vavourakis C.D."/>
            <person name="Sorokin D.Y."/>
            <person name="Sinninghe Damste J.S."/>
            <person name="Muyzer G."/>
            <person name="Stams A.J.M."/>
            <person name="Plugge C.M."/>
        </authorList>
    </citation>
    <scope>NUCLEOTIDE SEQUENCE [LARGE SCALE GENOMIC DNA]</scope>
    <source>
        <strain evidence="2">MSAO_Bac1</strain>
    </source>
</reference>
<proteinExistence type="predicted"/>
<feature type="transmembrane region" description="Helical" evidence="1">
    <location>
        <begin position="200"/>
        <end position="220"/>
    </location>
</feature>
<keyword evidence="1" id="KW-0812">Transmembrane</keyword>
<dbReference type="AlphaFoldDB" id="A0A424YHV4"/>
<keyword evidence="1" id="KW-0472">Membrane</keyword>